<gene>
    <name evidence="11" type="ORF">U472_10145</name>
</gene>
<dbReference type="NCBIfam" id="NF033749">
    <property type="entry name" value="bact_hemeryth"/>
    <property type="match status" value="1"/>
</dbReference>
<dbReference type="Pfam" id="PF01814">
    <property type="entry name" value="Hemerythrin"/>
    <property type="match status" value="1"/>
</dbReference>
<evidence type="ECO:0000256" key="2">
    <source>
        <dbReference type="ARBA" id="ARBA00022723"/>
    </source>
</evidence>
<evidence type="ECO:0000256" key="7">
    <source>
        <dbReference type="SAM" id="Coils"/>
    </source>
</evidence>
<dbReference type="EMBL" id="LWDV01000009">
    <property type="protein sequence ID" value="OCL26745.1"/>
    <property type="molecule type" value="Genomic_DNA"/>
</dbReference>
<comment type="caution">
    <text evidence="11">The sequence shown here is derived from an EMBL/GenBank/DDBJ whole genome shotgun (WGS) entry which is preliminary data.</text>
</comment>
<dbReference type="CDD" id="cd06225">
    <property type="entry name" value="HAMP"/>
    <property type="match status" value="1"/>
</dbReference>
<feature type="coiled-coil region" evidence="7">
    <location>
        <begin position="352"/>
        <end position="386"/>
    </location>
</feature>
<feature type="coiled-coil region" evidence="7">
    <location>
        <begin position="268"/>
        <end position="306"/>
    </location>
</feature>
<evidence type="ECO:0000256" key="4">
    <source>
        <dbReference type="ARBA" id="ARBA00023224"/>
    </source>
</evidence>
<dbReference type="InterPro" id="IPR012312">
    <property type="entry name" value="Hemerythrin-like"/>
</dbReference>
<dbReference type="InterPro" id="IPR012827">
    <property type="entry name" value="Hemerythrin_metal-bd"/>
</dbReference>
<keyword evidence="8" id="KW-1133">Transmembrane helix</keyword>
<protein>
    <recommendedName>
        <fullName evidence="13">Methyl-accepting chemotaxis protein</fullName>
    </recommendedName>
</protein>
<dbReference type="Pfam" id="PF00672">
    <property type="entry name" value="HAMP"/>
    <property type="match status" value="1"/>
</dbReference>
<evidence type="ECO:0000313" key="11">
    <source>
        <dbReference type="EMBL" id="OCL26745.1"/>
    </source>
</evidence>
<dbReference type="GO" id="GO:0007165">
    <property type="term" value="P:signal transduction"/>
    <property type="evidence" value="ECO:0007669"/>
    <property type="project" value="UniProtKB-KW"/>
</dbReference>
<feature type="domain" description="Methyl-accepting transducer" evidence="9">
    <location>
        <begin position="124"/>
        <end position="360"/>
    </location>
</feature>
<dbReference type="SUPFAM" id="SSF58104">
    <property type="entry name" value="Methyl-accepting chemotaxis protein (MCP) signaling domain"/>
    <property type="match status" value="1"/>
</dbReference>
<dbReference type="AlphaFoldDB" id="A0A1C0A928"/>
<evidence type="ECO:0000259" key="10">
    <source>
        <dbReference type="PROSITE" id="PS50885"/>
    </source>
</evidence>
<feature type="domain" description="HAMP" evidence="10">
    <location>
        <begin position="74"/>
        <end position="126"/>
    </location>
</feature>
<dbReference type="InterPro" id="IPR035938">
    <property type="entry name" value="Hemerythrin-like_sf"/>
</dbReference>
<evidence type="ECO:0000259" key="9">
    <source>
        <dbReference type="PROSITE" id="PS50111"/>
    </source>
</evidence>
<comment type="similarity">
    <text evidence="1">Belongs to the hemerythrin family.</text>
</comment>
<dbReference type="GO" id="GO:0046872">
    <property type="term" value="F:metal ion binding"/>
    <property type="evidence" value="ECO:0007669"/>
    <property type="project" value="UniProtKB-KW"/>
</dbReference>
<evidence type="ECO:0008006" key="13">
    <source>
        <dbReference type="Google" id="ProtNLM"/>
    </source>
</evidence>
<keyword evidence="8" id="KW-0812">Transmembrane</keyword>
<comment type="similarity">
    <text evidence="5">Belongs to the methyl-accepting chemotaxis (MCP) protein family.</text>
</comment>
<evidence type="ECO:0000256" key="3">
    <source>
        <dbReference type="ARBA" id="ARBA00023004"/>
    </source>
</evidence>
<dbReference type="Pfam" id="PF00015">
    <property type="entry name" value="MCPsignal"/>
    <property type="match status" value="1"/>
</dbReference>
<evidence type="ECO:0000313" key="12">
    <source>
        <dbReference type="Proteomes" id="UP000093514"/>
    </source>
</evidence>
<sequence length="529" mass="59558">MNLKIKHKILLSITLGLIVALLSVGIVVNLQFNNFVEKQNVNLEDLKIEILTAIGVTFIIISLLITFIMLRLSNYISKGLAKITYGMKQLATGDLTIRLEVNKQDEFGQLYQSFNESVKEQSILVNKILEDAESLLLYSEILSASTEEGNAAIETTNQLIESMSANIQEISASGEEVTSFAEESTAQTQSGKENMVETVSRMEEINQKVKVTVDLIKELNSNSEEIGGIIELITNVADQTNLLALNAAIEAARAGEHGQGFTVVAEEIRELAEETTKATVNVKRLIENTRINSQNVIKAIKEVEEKTLEGQTITESTNQIFAQIEEASEETTAQIEQIAYGAQDLANDSEALVLAAKDIDNMSQEINNSSNELKDKANDLKSLVAKFVLEDKVAVTKWNDKYKVGVEKIDEQHKGIFERANYLLDAHKNQSSEKDIEEVMDFLANYIDKHFREEEEIQRKYEYPDYENHKKIHHNFESKVKEVIADYKNSTVKVTSLMKLNKMVTGWLIEHIKREDQKLAEYINNSQIS</sequence>
<keyword evidence="8" id="KW-0472">Membrane</keyword>
<dbReference type="InterPro" id="IPR004089">
    <property type="entry name" value="MCPsignal_dom"/>
</dbReference>
<dbReference type="PANTHER" id="PTHR32089">
    <property type="entry name" value="METHYL-ACCEPTING CHEMOTAXIS PROTEIN MCPB"/>
    <property type="match status" value="1"/>
</dbReference>
<keyword evidence="7" id="KW-0175">Coiled coil</keyword>
<dbReference type="SMART" id="SM00283">
    <property type="entry name" value="MA"/>
    <property type="match status" value="1"/>
</dbReference>
<evidence type="ECO:0000256" key="5">
    <source>
        <dbReference type="ARBA" id="ARBA00029447"/>
    </source>
</evidence>
<name>A0A1C0A928_9FIRM</name>
<dbReference type="CDD" id="cd11386">
    <property type="entry name" value="MCP_signal"/>
    <property type="match status" value="1"/>
</dbReference>
<evidence type="ECO:0000256" key="8">
    <source>
        <dbReference type="SAM" id="Phobius"/>
    </source>
</evidence>
<keyword evidence="4 6" id="KW-0807">Transducer</keyword>
<dbReference type="InterPro" id="IPR003660">
    <property type="entry name" value="HAMP_dom"/>
</dbReference>
<dbReference type="PROSITE" id="PS50885">
    <property type="entry name" value="HAMP"/>
    <property type="match status" value="1"/>
</dbReference>
<dbReference type="PANTHER" id="PTHR32089:SF112">
    <property type="entry name" value="LYSOZYME-LIKE PROTEIN-RELATED"/>
    <property type="match status" value="1"/>
</dbReference>
<feature type="transmembrane region" description="Helical" evidence="8">
    <location>
        <begin position="9"/>
        <end position="30"/>
    </location>
</feature>
<evidence type="ECO:0000256" key="6">
    <source>
        <dbReference type="PROSITE-ProRule" id="PRU00284"/>
    </source>
</evidence>
<keyword evidence="3" id="KW-0408">Iron</keyword>
<dbReference type="PROSITE" id="PS50111">
    <property type="entry name" value="CHEMOTAXIS_TRANSDUC_2"/>
    <property type="match status" value="1"/>
</dbReference>
<reference evidence="11 12" key="2">
    <citation type="submission" date="2016-08" db="EMBL/GenBank/DDBJ databases">
        <title>Orenia metallireducens sp. nov. strain Z6, a Novel Metal-reducing Firmicute from the Deep Subsurface.</title>
        <authorList>
            <person name="Maxim B.I."/>
            <person name="Kenneth K."/>
            <person name="Flynn T.M."/>
            <person name="Oloughlin E.J."/>
            <person name="Locke R.A."/>
            <person name="Weber J.R."/>
            <person name="Egan S.M."/>
            <person name="Mackie R.I."/>
            <person name="Cann I.K."/>
        </authorList>
    </citation>
    <scope>NUCLEOTIDE SEQUENCE [LARGE SCALE GENOMIC DNA]</scope>
    <source>
        <strain evidence="11 12">Z6</strain>
    </source>
</reference>
<dbReference type="NCBIfam" id="TIGR02481">
    <property type="entry name" value="hemeryth_dom"/>
    <property type="match status" value="1"/>
</dbReference>
<dbReference type="Gene3D" id="1.10.287.950">
    <property type="entry name" value="Methyl-accepting chemotaxis protein"/>
    <property type="match status" value="1"/>
</dbReference>
<feature type="transmembrane region" description="Helical" evidence="8">
    <location>
        <begin position="50"/>
        <end position="70"/>
    </location>
</feature>
<accession>A0A1C0A928</accession>
<dbReference type="CDD" id="cd12107">
    <property type="entry name" value="Hemerythrin"/>
    <property type="match status" value="1"/>
</dbReference>
<keyword evidence="12" id="KW-1185">Reference proteome</keyword>
<dbReference type="Gene3D" id="1.20.120.50">
    <property type="entry name" value="Hemerythrin-like"/>
    <property type="match status" value="1"/>
</dbReference>
<dbReference type="Proteomes" id="UP000093514">
    <property type="component" value="Unassembled WGS sequence"/>
</dbReference>
<keyword evidence="2" id="KW-0479">Metal-binding</keyword>
<dbReference type="GO" id="GO:0016020">
    <property type="term" value="C:membrane"/>
    <property type="evidence" value="ECO:0007669"/>
    <property type="project" value="InterPro"/>
</dbReference>
<reference evidence="12" key="1">
    <citation type="submission" date="2016-07" db="EMBL/GenBank/DDBJ databases">
        <authorList>
            <person name="Florea S."/>
            <person name="Webb J.S."/>
            <person name="Jaromczyk J."/>
            <person name="Schardl C.L."/>
        </authorList>
    </citation>
    <scope>NUCLEOTIDE SEQUENCE [LARGE SCALE GENOMIC DNA]</scope>
    <source>
        <strain evidence="12">Z6</strain>
    </source>
</reference>
<evidence type="ECO:0000256" key="1">
    <source>
        <dbReference type="ARBA" id="ARBA00010587"/>
    </source>
</evidence>
<proteinExistence type="inferred from homology"/>
<dbReference type="SUPFAM" id="SSF47188">
    <property type="entry name" value="Hemerythrin-like"/>
    <property type="match status" value="1"/>
</dbReference>
<dbReference type="SMART" id="SM00304">
    <property type="entry name" value="HAMP"/>
    <property type="match status" value="1"/>
</dbReference>
<organism evidence="11 12">
    <name type="scientific">Orenia metallireducens</name>
    <dbReference type="NCBI Taxonomy" id="1413210"/>
    <lineage>
        <taxon>Bacteria</taxon>
        <taxon>Bacillati</taxon>
        <taxon>Bacillota</taxon>
        <taxon>Clostridia</taxon>
        <taxon>Halanaerobiales</taxon>
        <taxon>Halobacteroidaceae</taxon>
        <taxon>Orenia</taxon>
    </lineage>
</organism>